<keyword evidence="3" id="KW-0804">Transcription</keyword>
<keyword evidence="1" id="KW-0805">Transcription regulation</keyword>
<evidence type="ECO:0000256" key="4">
    <source>
        <dbReference type="SAM" id="MobiDB-lite"/>
    </source>
</evidence>
<dbReference type="PANTHER" id="PTHR46796">
    <property type="entry name" value="HTH-TYPE TRANSCRIPTIONAL ACTIVATOR RHAS-RELATED"/>
    <property type="match status" value="1"/>
</dbReference>
<evidence type="ECO:0000259" key="5">
    <source>
        <dbReference type="PROSITE" id="PS01124"/>
    </source>
</evidence>
<feature type="domain" description="HTH araC/xylS-type" evidence="5">
    <location>
        <begin position="216"/>
        <end position="314"/>
    </location>
</feature>
<gene>
    <name evidence="6" type="ORF">QA636_08025</name>
</gene>
<name>A0ABY8JP18_9BRAD</name>
<evidence type="ECO:0000256" key="1">
    <source>
        <dbReference type="ARBA" id="ARBA00023015"/>
    </source>
</evidence>
<dbReference type="EMBL" id="CP121646">
    <property type="protein sequence ID" value="WFU65457.1"/>
    <property type="molecule type" value="Genomic_DNA"/>
</dbReference>
<evidence type="ECO:0000313" key="6">
    <source>
        <dbReference type="EMBL" id="WFU65457.1"/>
    </source>
</evidence>
<protein>
    <submittedName>
        <fullName evidence="6">AraC family transcriptional regulator</fullName>
    </submittedName>
</protein>
<evidence type="ECO:0000256" key="2">
    <source>
        <dbReference type="ARBA" id="ARBA00023125"/>
    </source>
</evidence>
<dbReference type="SUPFAM" id="SSF46689">
    <property type="entry name" value="Homeodomain-like"/>
    <property type="match status" value="2"/>
</dbReference>
<dbReference type="InterPro" id="IPR009057">
    <property type="entry name" value="Homeodomain-like_sf"/>
</dbReference>
<keyword evidence="7" id="KW-1185">Reference proteome</keyword>
<accession>A0ABY8JP18</accession>
<evidence type="ECO:0000313" key="7">
    <source>
        <dbReference type="Proteomes" id="UP001221546"/>
    </source>
</evidence>
<dbReference type="InterPro" id="IPR018062">
    <property type="entry name" value="HTH_AraC-typ_CS"/>
</dbReference>
<feature type="compositionally biased region" description="Basic and acidic residues" evidence="4">
    <location>
        <begin position="20"/>
        <end position="31"/>
    </location>
</feature>
<evidence type="ECO:0000256" key="3">
    <source>
        <dbReference type="ARBA" id="ARBA00023163"/>
    </source>
</evidence>
<organism evidence="6 7">
    <name type="scientific">Bradyrhizobium brasilense</name>
    <dbReference type="NCBI Taxonomy" id="1419277"/>
    <lineage>
        <taxon>Bacteria</taxon>
        <taxon>Pseudomonadati</taxon>
        <taxon>Pseudomonadota</taxon>
        <taxon>Alphaproteobacteria</taxon>
        <taxon>Hyphomicrobiales</taxon>
        <taxon>Nitrobacteraceae</taxon>
        <taxon>Bradyrhizobium</taxon>
    </lineage>
</organism>
<dbReference type="InterPro" id="IPR050204">
    <property type="entry name" value="AraC_XylS_family_regulators"/>
</dbReference>
<dbReference type="Proteomes" id="UP001221546">
    <property type="component" value="Chromosome"/>
</dbReference>
<proteinExistence type="predicted"/>
<feature type="region of interest" description="Disordered" evidence="4">
    <location>
        <begin position="1"/>
        <end position="31"/>
    </location>
</feature>
<dbReference type="SMART" id="SM00342">
    <property type="entry name" value="HTH_ARAC"/>
    <property type="match status" value="1"/>
</dbReference>
<dbReference type="PANTHER" id="PTHR46796:SF14">
    <property type="entry name" value="TRANSCRIPTIONAL REGULATORY PROTEIN"/>
    <property type="match status" value="1"/>
</dbReference>
<sequence length="316" mass="34856">MSKPILRAPLDNVPGATQAHRSDLPVGERRPANEEMARVLRTKPFRVALEPSSGTIAYWKHEPVHDIVKPMVDHVIMTYPTGVQRLERRTGRSVAIGTARPGVVTLIPAGSTSRWDIHRPMHVLQLYLPQATLSRVADEAYVAAPGDLLERTVYSDPVTSRLLMSAVDVLEGHATLEALFRQQLMDLLATRLLAAHAGSSITVRPALGGLSPNVLRRAIERLRSDNDADVSLGALASEAGLSRYHFCRAFKESTGLSPHAWLRQRRLEQAMEMLRDTDASVVAVAEVLGYGSQTAFAAAFKRFTGETPTNWRRSMR</sequence>
<dbReference type="RefSeq" id="WP_076826971.1">
    <property type="nucleotide sequence ID" value="NZ_CP121646.1"/>
</dbReference>
<dbReference type="Gene3D" id="1.10.10.60">
    <property type="entry name" value="Homeodomain-like"/>
    <property type="match status" value="2"/>
</dbReference>
<dbReference type="InterPro" id="IPR018060">
    <property type="entry name" value="HTH_AraC"/>
</dbReference>
<dbReference type="PROSITE" id="PS01124">
    <property type="entry name" value="HTH_ARAC_FAMILY_2"/>
    <property type="match status" value="1"/>
</dbReference>
<dbReference type="PROSITE" id="PS00041">
    <property type="entry name" value="HTH_ARAC_FAMILY_1"/>
    <property type="match status" value="1"/>
</dbReference>
<reference evidence="6 7" key="1">
    <citation type="submission" date="2023-04" db="EMBL/GenBank/DDBJ databases">
        <title>Australian commercial rhizobial inoculants.</title>
        <authorList>
            <person name="Kohlmeier M.G."/>
            <person name="O'Hara G.W."/>
            <person name="Colombi E."/>
            <person name="Ramsay J.P."/>
            <person name="Terpolilli J."/>
        </authorList>
    </citation>
    <scope>NUCLEOTIDE SEQUENCE [LARGE SCALE GENOMIC DNA]</scope>
    <source>
        <strain evidence="6 7">CB627</strain>
    </source>
</reference>
<keyword evidence="2" id="KW-0238">DNA-binding</keyword>
<dbReference type="Pfam" id="PF12833">
    <property type="entry name" value="HTH_18"/>
    <property type="match status" value="1"/>
</dbReference>